<dbReference type="InterPro" id="IPR042088">
    <property type="entry name" value="OligoPept_F_C"/>
</dbReference>
<dbReference type="Pfam" id="PF08439">
    <property type="entry name" value="Peptidase_M3_N"/>
    <property type="match status" value="1"/>
</dbReference>
<organism evidence="9 10">
    <name type="scientific">Limosilactobacillus ingluviei DSM 15946</name>
    <dbReference type="NCBI Taxonomy" id="1423760"/>
    <lineage>
        <taxon>Bacteria</taxon>
        <taxon>Bacillati</taxon>
        <taxon>Bacillota</taxon>
        <taxon>Bacilli</taxon>
        <taxon>Lactobacillales</taxon>
        <taxon>Lactobacillaceae</taxon>
        <taxon>Limosilactobacillus</taxon>
    </lineage>
</organism>
<dbReference type="InterPro" id="IPR045090">
    <property type="entry name" value="Pept_M3A_M3B"/>
</dbReference>
<comment type="similarity">
    <text evidence="6">Belongs to the peptidase M3B family.</text>
</comment>
<evidence type="ECO:0000256" key="1">
    <source>
        <dbReference type="ARBA" id="ARBA00022670"/>
    </source>
</evidence>
<dbReference type="Gene3D" id="1.10.1370.20">
    <property type="entry name" value="Oligoendopeptidase f, C-terminal domain"/>
    <property type="match status" value="1"/>
</dbReference>
<dbReference type="SUPFAM" id="SSF55486">
    <property type="entry name" value="Metalloproteases ('zincins'), catalytic domain"/>
    <property type="match status" value="1"/>
</dbReference>
<dbReference type="Pfam" id="PF01432">
    <property type="entry name" value="Peptidase_M3"/>
    <property type="match status" value="1"/>
</dbReference>
<dbReference type="CDD" id="cd09608">
    <property type="entry name" value="M3B_PepF"/>
    <property type="match status" value="1"/>
</dbReference>
<name>A0A0R1UEA6_9LACO</name>
<evidence type="ECO:0000259" key="8">
    <source>
        <dbReference type="Pfam" id="PF08439"/>
    </source>
</evidence>
<comment type="cofactor">
    <cofactor evidence="6">
        <name>Zn(2+)</name>
        <dbReference type="ChEBI" id="CHEBI:29105"/>
    </cofactor>
    <text evidence="6">Binds 1 zinc ion.</text>
</comment>
<dbReference type="GO" id="GO:0004222">
    <property type="term" value="F:metalloendopeptidase activity"/>
    <property type="evidence" value="ECO:0007669"/>
    <property type="project" value="UniProtKB-UniRule"/>
</dbReference>
<dbReference type="AlphaFoldDB" id="A0A0R1UEA6"/>
<sequence>MTEKLPLRSEVPTELTWDLTRLFTSDEAMQRALQATQKRAQALAAMKGQLTSAAKLLQVLQAVKTIDEELEQEYVYAFLRRDSDTTDATATALFGQAAQAATQIETALAFIDPEIIALSDEQVAAWQAAEPGLAEFAFQLAALRKQKDHVLAGEQERLLSRLNRALDGANEVYNTLNDADLDFGQIRDEAGQLVQLTHGNRSQFTESTDRTVRKAAALAYQKPYHALRHTFAATFNNFVDSQNALAELRHYPSARAAALGRNQIDEAVYDTLVQTVNAHLALAHRWYALKKRILGLDPFYQYDIPTPLAGGDQLKTTYQEGQAMVLQAMSVLGDEYVAGLKQEFSQRWVDVAENKGKRSGGYQISAYRANPFILLNWTDKLYSTFVLAHESGHAMHSWFSQHHQPSEYADAPIFLAEVASTFNEHLLTDWLLKKYRDDPQVQLYVLEQSIDGFIGTIYRQTQFAEFEHQAYQQQQAGETLTADALDALNEQLLKKYYGPAVELAGTLTQSWAYVPHFYMNYYVYQYATSWAISTSLAAQVLAGQPGAKERYLAFLAAGGSDTPAKVLAAAGIDITNGQYLTEALQVFAHRLDQIEALLAQMAAKD</sequence>
<dbReference type="GO" id="GO:0006518">
    <property type="term" value="P:peptide metabolic process"/>
    <property type="evidence" value="ECO:0007669"/>
    <property type="project" value="TreeGrafter"/>
</dbReference>
<proteinExistence type="inferred from homology"/>
<evidence type="ECO:0000256" key="5">
    <source>
        <dbReference type="ARBA" id="ARBA00023049"/>
    </source>
</evidence>
<dbReference type="EMBL" id="AZFK01000016">
    <property type="protein sequence ID" value="KRL91792.1"/>
    <property type="molecule type" value="Genomic_DNA"/>
</dbReference>
<feature type="domain" description="Peptidase M3A/M3B catalytic" evidence="7">
    <location>
        <begin position="204"/>
        <end position="585"/>
    </location>
</feature>
<evidence type="ECO:0000313" key="9">
    <source>
        <dbReference type="EMBL" id="KRL91792.1"/>
    </source>
</evidence>
<dbReference type="PATRIC" id="fig|1423760.3.peg.783"/>
<feature type="domain" description="Oligopeptidase F N-terminal" evidence="8">
    <location>
        <begin position="114"/>
        <end position="183"/>
    </location>
</feature>
<accession>A0A0R1UEA6</accession>
<dbReference type="Gene3D" id="1.20.140.70">
    <property type="entry name" value="Oligopeptidase f, N-terminal domain"/>
    <property type="match status" value="1"/>
</dbReference>
<keyword evidence="3 6" id="KW-0378">Hydrolase</keyword>
<dbReference type="EC" id="3.4.24.-" evidence="6"/>
<keyword evidence="1 6" id="KW-0645">Protease</keyword>
<comment type="caution">
    <text evidence="9">The sequence shown here is derived from an EMBL/GenBank/DDBJ whole genome shotgun (WGS) entry which is preliminary data.</text>
</comment>
<evidence type="ECO:0000256" key="3">
    <source>
        <dbReference type="ARBA" id="ARBA00022801"/>
    </source>
</evidence>
<dbReference type="PANTHER" id="PTHR11804:SF84">
    <property type="entry name" value="SACCHAROLYSIN"/>
    <property type="match status" value="1"/>
</dbReference>
<protein>
    <recommendedName>
        <fullName evidence="6">Oligopeptidase F</fullName>
        <ecNumber evidence="6">3.4.24.-</ecNumber>
    </recommendedName>
</protein>
<dbReference type="InterPro" id="IPR013647">
    <property type="entry name" value="OligopepF_N_dom"/>
</dbReference>
<dbReference type="Gene3D" id="1.10.287.830">
    <property type="entry name" value="putative peptidase helix hairpin domain like"/>
    <property type="match status" value="1"/>
</dbReference>
<keyword evidence="2 6" id="KW-0479">Metal-binding</keyword>
<dbReference type="GO" id="GO:0046872">
    <property type="term" value="F:metal ion binding"/>
    <property type="evidence" value="ECO:0007669"/>
    <property type="project" value="UniProtKB-UniRule"/>
</dbReference>
<reference evidence="9 10" key="1">
    <citation type="journal article" date="2015" name="Genome Announc.">
        <title>Expanding the biotechnology potential of lactobacilli through comparative genomics of 213 strains and associated genera.</title>
        <authorList>
            <person name="Sun Z."/>
            <person name="Harris H.M."/>
            <person name="McCann A."/>
            <person name="Guo C."/>
            <person name="Argimon S."/>
            <person name="Zhang W."/>
            <person name="Yang X."/>
            <person name="Jeffery I.B."/>
            <person name="Cooney J.C."/>
            <person name="Kagawa T.F."/>
            <person name="Liu W."/>
            <person name="Song Y."/>
            <person name="Salvetti E."/>
            <person name="Wrobel A."/>
            <person name="Rasinkangas P."/>
            <person name="Parkhill J."/>
            <person name="Rea M.C."/>
            <person name="O'Sullivan O."/>
            <person name="Ritari J."/>
            <person name="Douillard F.P."/>
            <person name="Paul Ross R."/>
            <person name="Yang R."/>
            <person name="Briner A.E."/>
            <person name="Felis G.E."/>
            <person name="de Vos W.M."/>
            <person name="Barrangou R."/>
            <person name="Klaenhammer T.R."/>
            <person name="Caufield P.W."/>
            <person name="Cui Y."/>
            <person name="Zhang H."/>
            <person name="O'Toole P.W."/>
        </authorList>
    </citation>
    <scope>NUCLEOTIDE SEQUENCE [LARGE SCALE GENOMIC DNA]</scope>
    <source>
        <strain evidence="9 10">DSM 15946</strain>
    </source>
</reference>
<dbReference type="NCBIfam" id="TIGR00181">
    <property type="entry name" value="pepF"/>
    <property type="match status" value="1"/>
</dbReference>
<dbReference type="GO" id="GO:0006508">
    <property type="term" value="P:proteolysis"/>
    <property type="evidence" value="ECO:0007669"/>
    <property type="project" value="UniProtKB-KW"/>
</dbReference>
<dbReference type="InterPro" id="IPR004438">
    <property type="entry name" value="Peptidase_M3B"/>
</dbReference>
<evidence type="ECO:0000313" key="10">
    <source>
        <dbReference type="Proteomes" id="UP000050816"/>
    </source>
</evidence>
<dbReference type="InterPro" id="IPR001567">
    <property type="entry name" value="Pept_M3A_M3B_dom"/>
</dbReference>
<gene>
    <name evidence="9" type="ORF">FC43_GL000762</name>
</gene>
<dbReference type="PANTHER" id="PTHR11804">
    <property type="entry name" value="PROTEASE M3 THIMET OLIGOPEPTIDASE-RELATED"/>
    <property type="match status" value="1"/>
</dbReference>
<evidence type="ECO:0000256" key="6">
    <source>
        <dbReference type="RuleBase" id="RU368091"/>
    </source>
</evidence>
<keyword evidence="5 6" id="KW-0482">Metalloprotease</keyword>
<dbReference type="Proteomes" id="UP000050816">
    <property type="component" value="Unassembled WGS sequence"/>
</dbReference>
<dbReference type="RefSeq" id="WP_056953911.1">
    <property type="nucleotide sequence ID" value="NZ_AZFK01000016.1"/>
</dbReference>
<evidence type="ECO:0000259" key="7">
    <source>
        <dbReference type="Pfam" id="PF01432"/>
    </source>
</evidence>
<comment type="function">
    <text evidence="6">Has oligopeptidase activity and degrades a variety of small bioactive peptides.</text>
</comment>
<keyword evidence="4 6" id="KW-0862">Zinc</keyword>
<evidence type="ECO:0000256" key="4">
    <source>
        <dbReference type="ARBA" id="ARBA00022833"/>
    </source>
</evidence>
<evidence type="ECO:0000256" key="2">
    <source>
        <dbReference type="ARBA" id="ARBA00022723"/>
    </source>
</evidence>